<dbReference type="SUPFAM" id="SSF88713">
    <property type="entry name" value="Glycoside hydrolase/deacetylase"/>
    <property type="match status" value="1"/>
</dbReference>
<reference evidence="2" key="1">
    <citation type="journal article" date="2018" name="Front. Microbiol.">
        <title>Genome-Based Analysis Reveals the Taxonomy and Diversity of the Family Idiomarinaceae.</title>
        <authorList>
            <person name="Liu Y."/>
            <person name="Lai Q."/>
            <person name="Shao Z."/>
        </authorList>
    </citation>
    <scope>NUCLEOTIDE SEQUENCE [LARGE SCALE GENOMIC DNA]</scope>
    <source>
        <strain evidence="2">PIM1</strain>
    </source>
</reference>
<dbReference type="CDD" id="cd10936">
    <property type="entry name" value="CE4_DAC2"/>
    <property type="match status" value="1"/>
</dbReference>
<dbReference type="AlphaFoldDB" id="A0A432YG54"/>
<dbReference type="RefSeq" id="WP_126759679.1">
    <property type="nucleotide sequence ID" value="NZ_PIPZ01000002.1"/>
</dbReference>
<dbReference type="Gene3D" id="3.20.20.370">
    <property type="entry name" value="Glycoside hydrolase/deacetylase"/>
    <property type="match status" value="1"/>
</dbReference>
<dbReference type="InterPro" id="IPR006837">
    <property type="entry name" value="Divergent_DAC"/>
</dbReference>
<dbReference type="Pfam" id="PF04748">
    <property type="entry name" value="Polysacc_deac_2"/>
    <property type="match status" value="1"/>
</dbReference>
<dbReference type="Proteomes" id="UP000288127">
    <property type="component" value="Unassembled WGS sequence"/>
</dbReference>
<dbReference type="PANTHER" id="PTHR30105:SF2">
    <property type="entry name" value="DIVERGENT POLYSACCHARIDE DEACETYLASE SUPERFAMILY"/>
    <property type="match status" value="1"/>
</dbReference>
<accession>A0A432YG54</accession>
<dbReference type="OrthoDB" id="9784811at2"/>
<dbReference type="PANTHER" id="PTHR30105">
    <property type="entry name" value="UNCHARACTERIZED YIBQ-RELATED"/>
    <property type="match status" value="1"/>
</dbReference>
<keyword evidence="2" id="KW-1185">Reference proteome</keyword>
<protein>
    <recommendedName>
        <fullName evidence="3">Divergent polysaccharide deacetylase family protein</fullName>
    </recommendedName>
</protein>
<dbReference type="EMBL" id="PIPZ01000002">
    <property type="protein sequence ID" value="RUO59928.1"/>
    <property type="molecule type" value="Genomic_DNA"/>
</dbReference>
<dbReference type="InterPro" id="IPR011330">
    <property type="entry name" value="Glyco_hydro/deAcase_b/a-brl"/>
</dbReference>
<proteinExistence type="predicted"/>
<gene>
    <name evidence="1" type="ORF">CWI76_07305</name>
</gene>
<name>A0A432YG54_9GAMM</name>
<evidence type="ECO:0000313" key="1">
    <source>
        <dbReference type="EMBL" id="RUO59928.1"/>
    </source>
</evidence>
<sequence length="274" mass="30530">MTTLFKIVSIAAVLLIAPATVAEEKVLPRIAIVIDDLGNSRFQQQFAQLPGPLTLAMLPHTPYAERIAQTAQQNGKEVIIHMPMQASANADAGAGMLSSEDDKAETILLMEQAFIQLPQAVGMNNHMGSRLTALIEPMQWVMEQLALRNFYFLDSRTTAATQAETVAREFGIPVARRHVFLDNNPEPAEIALRWKDLIRHAHKHGEAIAIAHPHLSTLEFLKEVLPDIERHYGVKLVVASSLAQRPDTETIQLTEHKAIPKEFINEKDIYPNEN</sequence>
<evidence type="ECO:0008006" key="3">
    <source>
        <dbReference type="Google" id="ProtNLM"/>
    </source>
</evidence>
<comment type="caution">
    <text evidence="1">The sequence shown here is derived from an EMBL/GenBank/DDBJ whole genome shotgun (WGS) entry which is preliminary data.</text>
</comment>
<evidence type="ECO:0000313" key="2">
    <source>
        <dbReference type="Proteomes" id="UP000288127"/>
    </source>
</evidence>
<organism evidence="1 2">
    <name type="scientific">Pseudidiomarina marina</name>
    <dbReference type="NCBI Taxonomy" id="502366"/>
    <lineage>
        <taxon>Bacteria</taxon>
        <taxon>Pseudomonadati</taxon>
        <taxon>Pseudomonadota</taxon>
        <taxon>Gammaproteobacteria</taxon>
        <taxon>Alteromonadales</taxon>
        <taxon>Idiomarinaceae</taxon>
        <taxon>Pseudidiomarina</taxon>
    </lineage>
</organism>
<dbReference type="GO" id="GO:0005975">
    <property type="term" value="P:carbohydrate metabolic process"/>
    <property type="evidence" value="ECO:0007669"/>
    <property type="project" value="InterPro"/>
</dbReference>